<accession>A0ABX3ZMF8</accession>
<evidence type="ECO:0000313" key="1">
    <source>
        <dbReference type="EMBL" id="OUZ40606.1"/>
    </source>
</evidence>
<sequence>MAILYRYIKIYYIWVYPQKVSAAADINGLYLKVEIDFSLFLFKVQSNLYIKYMFDSSNCHSSFIDVGEIAIYNKVKLQLMGFSLSLLIVS</sequence>
<evidence type="ECO:0000313" key="2">
    <source>
        <dbReference type="Proteomes" id="UP000196594"/>
    </source>
</evidence>
<comment type="caution">
    <text evidence="1">The sequence shown here is derived from an EMBL/GenBank/DDBJ whole genome shotgun (WGS) entry which is preliminary data.</text>
</comment>
<protein>
    <submittedName>
        <fullName evidence="1">Uncharacterized protein</fullName>
    </submittedName>
</protein>
<gene>
    <name evidence="1" type="ORF">CBM15_01700</name>
</gene>
<organism evidence="1 2">
    <name type="scientific">Solibacillus kalamii</name>
    <dbReference type="NCBI Taxonomy" id="1748298"/>
    <lineage>
        <taxon>Bacteria</taxon>
        <taxon>Bacillati</taxon>
        <taxon>Bacillota</taxon>
        <taxon>Bacilli</taxon>
        <taxon>Bacillales</taxon>
        <taxon>Caryophanaceae</taxon>
        <taxon>Solibacillus</taxon>
    </lineage>
</organism>
<dbReference type="EMBL" id="NHNT01000001">
    <property type="protein sequence ID" value="OUZ40606.1"/>
    <property type="molecule type" value="Genomic_DNA"/>
</dbReference>
<keyword evidence="2" id="KW-1185">Reference proteome</keyword>
<reference evidence="1 2" key="1">
    <citation type="journal article" date="2017" name="Int. J. Syst. Evol. Microbiol.">
        <title>Solibacillus kalamii sp. nov., isolated from a high-efficiency particulate arrestance filter system used in the International Space Station.</title>
        <authorList>
            <person name="Checinska Sielaff A."/>
            <person name="Kumar R.M."/>
            <person name="Pal D."/>
            <person name="Mayilraj S."/>
            <person name="Venkateswaran K."/>
        </authorList>
    </citation>
    <scope>NUCLEOTIDE SEQUENCE [LARGE SCALE GENOMIC DNA]</scope>
    <source>
        <strain evidence="1 2">ISSFR-015</strain>
    </source>
</reference>
<proteinExistence type="predicted"/>
<dbReference type="Proteomes" id="UP000196594">
    <property type="component" value="Unassembled WGS sequence"/>
</dbReference>
<name>A0ABX3ZMF8_9BACL</name>